<organism evidence="2 3">
    <name type="scientific">Oceanisphaera sediminis</name>
    <dbReference type="NCBI Taxonomy" id="981381"/>
    <lineage>
        <taxon>Bacteria</taxon>
        <taxon>Pseudomonadati</taxon>
        <taxon>Pseudomonadota</taxon>
        <taxon>Gammaproteobacteria</taxon>
        <taxon>Aeromonadales</taxon>
        <taxon>Aeromonadaceae</taxon>
        <taxon>Oceanisphaera</taxon>
    </lineage>
</organism>
<protein>
    <submittedName>
        <fullName evidence="2">Uncharacterized protein</fullName>
    </submittedName>
</protein>
<reference evidence="3" key="1">
    <citation type="journal article" date="2019" name="Int. J. Syst. Evol. Microbiol.">
        <title>The Global Catalogue of Microorganisms (GCM) 10K type strain sequencing project: providing services to taxonomists for standard genome sequencing and annotation.</title>
        <authorList>
            <consortium name="The Broad Institute Genomics Platform"/>
            <consortium name="The Broad Institute Genome Sequencing Center for Infectious Disease"/>
            <person name="Wu L."/>
            <person name="Ma J."/>
        </authorList>
    </citation>
    <scope>NUCLEOTIDE SEQUENCE [LARGE SCALE GENOMIC DNA]</scope>
    <source>
        <strain evidence="3">JCM 17329</strain>
    </source>
</reference>
<name>A0ABP7DTS2_9GAMM</name>
<dbReference type="EMBL" id="BAABDS010000026">
    <property type="protein sequence ID" value="GAA3709833.1"/>
    <property type="molecule type" value="Genomic_DNA"/>
</dbReference>
<sequence>MPADGTNRRHQIIREDKGIRSAGHHMTGMSCAERHMDVLERVSGADPLFDLYRVPKADIGLMV</sequence>
<dbReference type="Proteomes" id="UP001501479">
    <property type="component" value="Unassembled WGS sequence"/>
</dbReference>
<feature type="region of interest" description="Disordered" evidence="1">
    <location>
        <begin position="1"/>
        <end position="25"/>
    </location>
</feature>
<gene>
    <name evidence="2" type="ORF">GCM10022421_16270</name>
</gene>
<comment type="caution">
    <text evidence="2">The sequence shown here is derived from an EMBL/GenBank/DDBJ whole genome shotgun (WGS) entry which is preliminary data.</text>
</comment>
<evidence type="ECO:0000313" key="3">
    <source>
        <dbReference type="Proteomes" id="UP001501479"/>
    </source>
</evidence>
<proteinExistence type="predicted"/>
<evidence type="ECO:0000256" key="1">
    <source>
        <dbReference type="SAM" id="MobiDB-lite"/>
    </source>
</evidence>
<keyword evidence="3" id="KW-1185">Reference proteome</keyword>
<evidence type="ECO:0000313" key="2">
    <source>
        <dbReference type="EMBL" id="GAA3709833.1"/>
    </source>
</evidence>
<accession>A0ABP7DTS2</accession>